<feature type="compositionally biased region" description="Polar residues" evidence="1">
    <location>
        <begin position="24"/>
        <end position="34"/>
    </location>
</feature>
<organism evidence="2">
    <name type="scientific">marine sediment metagenome</name>
    <dbReference type="NCBI Taxonomy" id="412755"/>
    <lineage>
        <taxon>unclassified sequences</taxon>
        <taxon>metagenomes</taxon>
        <taxon>ecological metagenomes</taxon>
    </lineage>
</organism>
<evidence type="ECO:0000256" key="1">
    <source>
        <dbReference type="SAM" id="MobiDB-lite"/>
    </source>
</evidence>
<name>X1IWP1_9ZZZZ</name>
<sequence>MSGKDPKRIGEHTEKMAGRYLFDTSDQTESQSMDMRTKIKSEAMFNALTFYGVLAEGMGSERAREIKDLIERFLIATSPEGGRHEAVEVLRQNFPRKVTIA</sequence>
<feature type="non-terminal residue" evidence="2">
    <location>
        <position position="101"/>
    </location>
</feature>
<reference evidence="2" key="1">
    <citation type="journal article" date="2014" name="Front. Microbiol.">
        <title>High frequency of phylogenetically diverse reductive dehalogenase-homologous genes in deep subseafloor sedimentary metagenomes.</title>
        <authorList>
            <person name="Kawai M."/>
            <person name="Futagami T."/>
            <person name="Toyoda A."/>
            <person name="Takaki Y."/>
            <person name="Nishi S."/>
            <person name="Hori S."/>
            <person name="Arai W."/>
            <person name="Tsubouchi T."/>
            <person name="Morono Y."/>
            <person name="Uchiyama I."/>
            <person name="Ito T."/>
            <person name="Fujiyama A."/>
            <person name="Inagaki F."/>
            <person name="Takami H."/>
        </authorList>
    </citation>
    <scope>NUCLEOTIDE SEQUENCE</scope>
    <source>
        <strain evidence="2">Expedition CK06-06</strain>
    </source>
</reference>
<comment type="caution">
    <text evidence="2">The sequence shown here is derived from an EMBL/GenBank/DDBJ whole genome shotgun (WGS) entry which is preliminary data.</text>
</comment>
<proteinExistence type="predicted"/>
<accession>X1IWP1</accession>
<feature type="compositionally biased region" description="Basic and acidic residues" evidence="1">
    <location>
        <begin position="1"/>
        <end position="17"/>
    </location>
</feature>
<protein>
    <submittedName>
        <fullName evidence="2">Uncharacterized protein</fullName>
    </submittedName>
</protein>
<gene>
    <name evidence="2" type="ORF">S03H2_43454</name>
</gene>
<dbReference type="AlphaFoldDB" id="X1IWP1"/>
<dbReference type="EMBL" id="BARU01027109">
    <property type="protein sequence ID" value="GAH70499.1"/>
    <property type="molecule type" value="Genomic_DNA"/>
</dbReference>
<evidence type="ECO:0000313" key="2">
    <source>
        <dbReference type="EMBL" id="GAH70499.1"/>
    </source>
</evidence>
<feature type="region of interest" description="Disordered" evidence="1">
    <location>
        <begin position="1"/>
        <end position="34"/>
    </location>
</feature>